<dbReference type="NCBIfam" id="NF004612">
    <property type="entry name" value="PRK05943.1"/>
    <property type="match status" value="1"/>
</dbReference>
<feature type="domain" description="Large ribosomal subunit protein bL25 L25" evidence="4">
    <location>
        <begin position="5"/>
        <end position="94"/>
    </location>
</feature>
<proteinExistence type="predicted"/>
<dbReference type="InterPro" id="IPR020056">
    <property type="entry name" value="Rbsml_bL25/Gln-tRNA_synth_N"/>
</dbReference>
<dbReference type="Pfam" id="PF01386">
    <property type="entry name" value="Ribosomal_L25p"/>
    <property type="match status" value="1"/>
</dbReference>
<dbReference type="Gene3D" id="2.40.240.10">
    <property type="entry name" value="Ribosomal Protein L25, Chain P"/>
    <property type="match status" value="1"/>
</dbReference>
<keyword evidence="2" id="KW-0687">Ribonucleoprotein</keyword>
<dbReference type="EMBL" id="LR217722">
    <property type="protein sequence ID" value="VFP84858.1"/>
    <property type="molecule type" value="Genomic_DNA"/>
</dbReference>
<dbReference type="GO" id="GO:0003735">
    <property type="term" value="F:structural constituent of ribosome"/>
    <property type="evidence" value="ECO:0007669"/>
    <property type="project" value="InterPro"/>
</dbReference>
<dbReference type="RefSeq" id="WP_154048794.1">
    <property type="nucleotide sequence ID" value="NZ_LR217722.1"/>
</dbReference>
<evidence type="ECO:0000256" key="3">
    <source>
        <dbReference type="ARBA" id="ARBA00035479"/>
    </source>
</evidence>
<protein>
    <recommendedName>
        <fullName evidence="3">50S ribosomal protein L25</fullName>
    </recommendedName>
</protein>
<dbReference type="Proteomes" id="UP000294413">
    <property type="component" value="Chromosome 1"/>
</dbReference>
<dbReference type="GO" id="GO:0005840">
    <property type="term" value="C:ribosome"/>
    <property type="evidence" value="ECO:0007669"/>
    <property type="project" value="UniProtKB-KW"/>
</dbReference>
<sequence length="105" mass="12602">MITLHAIFRDKRGTSNSRYIRKIYRRVPGVIYGKKKLNQELWISLEHDLIFNLQKNIEFCSQTIAIILEKKKFFVIVKDIQYHAFKSMLLHIDFFCVDIENKIII</sequence>
<reference evidence="5 6" key="1">
    <citation type="submission" date="2019-02" db="EMBL/GenBank/DDBJ databases">
        <authorList>
            <person name="Manzano-Marin A."/>
            <person name="Manzano-Marin A."/>
        </authorList>
    </citation>
    <scope>NUCLEOTIDE SEQUENCE [LARGE SCALE GENOMIC DNA]</scope>
    <source>
        <strain evidence="5 6">BuCisplendens</strain>
    </source>
</reference>
<organism evidence="5 6">
    <name type="scientific">Buchnera aphidicola</name>
    <name type="common">Cinara splendens</name>
    <dbReference type="NCBI Taxonomy" id="2518979"/>
    <lineage>
        <taxon>Bacteria</taxon>
        <taxon>Pseudomonadati</taxon>
        <taxon>Pseudomonadota</taxon>
        <taxon>Gammaproteobacteria</taxon>
        <taxon>Enterobacterales</taxon>
        <taxon>Erwiniaceae</taxon>
        <taxon>Buchnera</taxon>
    </lineage>
</organism>
<dbReference type="OrthoDB" id="9806411at2"/>
<dbReference type="InterPro" id="IPR029751">
    <property type="entry name" value="Ribosomal_L25_dom"/>
</dbReference>
<dbReference type="InterPro" id="IPR011035">
    <property type="entry name" value="Ribosomal_bL25/Gln-tRNA_synth"/>
</dbReference>
<evidence type="ECO:0000313" key="5">
    <source>
        <dbReference type="EMBL" id="VFP84858.1"/>
    </source>
</evidence>
<dbReference type="GO" id="GO:1990904">
    <property type="term" value="C:ribonucleoprotein complex"/>
    <property type="evidence" value="ECO:0007669"/>
    <property type="project" value="UniProtKB-KW"/>
</dbReference>
<dbReference type="CDD" id="cd00495">
    <property type="entry name" value="Ribosomal_L25_TL5_CTC"/>
    <property type="match status" value="1"/>
</dbReference>
<name>A0A451DE32_9GAMM</name>
<accession>A0A451DE32</accession>
<evidence type="ECO:0000256" key="2">
    <source>
        <dbReference type="ARBA" id="ARBA00023274"/>
    </source>
</evidence>
<evidence type="ECO:0000313" key="6">
    <source>
        <dbReference type="Proteomes" id="UP000294413"/>
    </source>
</evidence>
<dbReference type="AlphaFoldDB" id="A0A451DE32"/>
<dbReference type="SUPFAM" id="SSF50715">
    <property type="entry name" value="Ribosomal protein L25-like"/>
    <property type="match status" value="1"/>
</dbReference>
<evidence type="ECO:0000256" key="1">
    <source>
        <dbReference type="ARBA" id="ARBA00022980"/>
    </source>
</evidence>
<keyword evidence="1 5" id="KW-0689">Ribosomal protein</keyword>
<evidence type="ECO:0000259" key="4">
    <source>
        <dbReference type="Pfam" id="PF01386"/>
    </source>
</evidence>
<gene>
    <name evidence="5" type="primary">rplY</name>
    <name evidence="5" type="ORF">BUCISPPA3004_095</name>
</gene>
<dbReference type="GO" id="GO:0006412">
    <property type="term" value="P:translation"/>
    <property type="evidence" value="ECO:0007669"/>
    <property type="project" value="InterPro"/>
</dbReference>